<keyword evidence="6 8" id="KW-0012">Acyltransferase</keyword>
<dbReference type="GO" id="GO:0004144">
    <property type="term" value="F:diacylglycerol O-acyltransferase activity"/>
    <property type="evidence" value="ECO:0007669"/>
    <property type="project" value="UniProtKB-EC"/>
</dbReference>
<proteinExistence type="predicted"/>
<accession>A0A0X3PT84</accession>
<evidence type="ECO:0000256" key="3">
    <source>
        <dbReference type="ARBA" id="ARBA00013244"/>
    </source>
</evidence>
<gene>
    <name evidence="8" type="primary">DGAT1</name>
    <name evidence="8" type="ORF">TR97759</name>
</gene>
<evidence type="ECO:0000256" key="5">
    <source>
        <dbReference type="ARBA" id="ARBA00022824"/>
    </source>
</evidence>
<evidence type="ECO:0000256" key="4">
    <source>
        <dbReference type="ARBA" id="ARBA00022679"/>
    </source>
</evidence>
<feature type="transmembrane region" description="Helical" evidence="7">
    <location>
        <begin position="128"/>
        <end position="151"/>
    </location>
</feature>
<name>A0A0X3PT84_SCHSO</name>
<evidence type="ECO:0000256" key="2">
    <source>
        <dbReference type="ARBA" id="ARBA00005189"/>
    </source>
</evidence>
<feature type="transmembrane region" description="Helical" evidence="7">
    <location>
        <begin position="94"/>
        <end position="116"/>
    </location>
</feature>
<keyword evidence="4 8" id="KW-0808">Transferase</keyword>
<dbReference type="InterPro" id="IPR014371">
    <property type="entry name" value="Oat_ACAT_DAG_ARE"/>
</dbReference>
<dbReference type="EMBL" id="GEEE01008396">
    <property type="protein sequence ID" value="JAP54829.1"/>
    <property type="molecule type" value="Transcribed_RNA"/>
</dbReference>
<evidence type="ECO:0000256" key="1">
    <source>
        <dbReference type="ARBA" id="ARBA00004477"/>
    </source>
</evidence>
<organism evidence="8">
    <name type="scientific">Schistocephalus solidus</name>
    <name type="common">Tapeworm</name>
    <dbReference type="NCBI Taxonomy" id="70667"/>
    <lineage>
        <taxon>Eukaryota</taxon>
        <taxon>Metazoa</taxon>
        <taxon>Spiralia</taxon>
        <taxon>Lophotrochozoa</taxon>
        <taxon>Platyhelminthes</taxon>
        <taxon>Cestoda</taxon>
        <taxon>Eucestoda</taxon>
        <taxon>Diphyllobothriidea</taxon>
        <taxon>Diphyllobothriidae</taxon>
        <taxon>Schistocephalus</taxon>
    </lineage>
</organism>
<keyword evidence="7" id="KW-0472">Membrane</keyword>
<feature type="transmembrane region" description="Helical" evidence="7">
    <location>
        <begin position="157"/>
        <end position="179"/>
    </location>
</feature>
<comment type="pathway">
    <text evidence="2">Lipid metabolism.</text>
</comment>
<feature type="transmembrane region" description="Helical" evidence="7">
    <location>
        <begin position="54"/>
        <end position="74"/>
    </location>
</feature>
<dbReference type="AlphaFoldDB" id="A0A0X3PT84"/>
<reference evidence="8" key="1">
    <citation type="submission" date="2016-01" db="EMBL/GenBank/DDBJ databases">
        <title>Reference transcriptome for the parasite Schistocephalus solidus: insights into the molecular evolution of parasitism.</title>
        <authorList>
            <person name="Hebert F.O."/>
            <person name="Grambauer S."/>
            <person name="Barber I."/>
            <person name="Landry C.R."/>
            <person name="Aubin-Horth N."/>
        </authorList>
    </citation>
    <scope>NUCLEOTIDE SEQUENCE</scope>
</reference>
<dbReference type="PANTHER" id="PTHR10408:SF7">
    <property type="entry name" value="DIACYLGLYCEROL O-ACYLTRANSFERASE 1"/>
    <property type="match status" value="1"/>
</dbReference>
<dbReference type="PIRSF" id="PIRSF000439">
    <property type="entry name" value="Oat_ACAT_DAG_ARE"/>
    <property type="match status" value="1"/>
</dbReference>
<evidence type="ECO:0000256" key="7">
    <source>
        <dbReference type="SAM" id="Phobius"/>
    </source>
</evidence>
<dbReference type="GO" id="GO:0005789">
    <property type="term" value="C:endoplasmic reticulum membrane"/>
    <property type="evidence" value="ECO:0007669"/>
    <property type="project" value="UniProtKB-SubCell"/>
</dbReference>
<comment type="subcellular location">
    <subcellularLocation>
        <location evidence="1">Endoplasmic reticulum membrane</location>
        <topology evidence="1">Multi-pass membrane protein</topology>
    </subcellularLocation>
</comment>
<keyword evidence="7" id="KW-1133">Transmembrane helix</keyword>
<evidence type="ECO:0000313" key="8">
    <source>
        <dbReference type="EMBL" id="JAP54829.1"/>
    </source>
</evidence>
<protein>
    <recommendedName>
        <fullName evidence="3">diacylglycerol O-acyltransferase</fullName>
        <ecNumber evidence="3">2.3.1.20</ecNumber>
    </recommendedName>
</protein>
<keyword evidence="7" id="KW-0812">Transmembrane</keyword>
<dbReference type="EC" id="2.3.1.20" evidence="3"/>
<evidence type="ECO:0000256" key="6">
    <source>
        <dbReference type="ARBA" id="ARBA00023315"/>
    </source>
</evidence>
<sequence length="364" mass="41439">MTERKFVRALSSGDILAYEEAALKSRAAVADRPIHKMMESLLSTESGFTNFRGFVNWGLILLLIFGGKMVLNNFNRYGIIMDPFFWRHILQGEQYDLAGLVFVAFVNVHIFIGFFIERIMSQFSLPQSIYIFSVSLNLCACILFPTIVVLANDWSPFFTSPVLMLYIIVFLKLWSYAMVNTWCRTARAKALAAATSEQMGQLALSAAGRMHLLANAAQSDHQRSQYAAPKKGAANTGTAIRTFSVSRRTKVSGSQKYVDCADFDELTKRSLKLRLTQYPDNLTFGDIYYFLFAPTLCYELNFPQTFSIRKRFLLKRVLELVDPIFYGSGRFCYCTYDKTLWCKSKAIKCLQNEAGETMALFFKC</sequence>
<dbReference type="GO" id="GO:0019432">
    <property type="term" value="P:triglyceride biosynthetic process"/>
    <property type="evidence" value="ECO:0007669"/>
    <property type="project" value="TreeGrafter"/>
</dbReference>
<dbReference type="PANTHER" id="PTHR10408">
    <property type="entry name" value="STEROL O-ACYLTRANSFERASE"/>
    <property type="match status" value="1"/>
</dbReference>
<keyword evidence="5" id="KW-0256">Endoplasmic reticulum</keyword>